<sequence>MRITGKIAITGVALAVAGAPVAAHAQASSASIAYHGITSAQQVQKFHELSGKGYVPVSLSISSGSSYAGVWVKSSGTAWAMYQDMSSQGYQKRFDEYTAKGYQPTVVTATGSGDAARFAAVFVKKSDKFVARHNMTSAQFAAANAAAIGNGLVPTSVDVYGSAASPMYAAIWSANASGVRWEVTANKTFAEHEAEFKARVANGYRPGYVAVGPGGTYTAVWRNDKIGGWFEYTGMSSSGYQSRFDKLKGEGYFPVQVNSEDGKYAAIWTK</sequence>
<comment type="caution">
    <text evidence="2">The sequence shown here is derived from an EMBL/GenBank/DDBJ whole genome shotgun (WGS) entry which is preliminary data.</text>
</comment>
<dbReference type="RefSeq" id="WP_358128505.1">
    <property type="nucleotide sequence ID" value="NZ_JBFALK010000001.1"/>
</dbReference>
<dbReference type="InterPro" id="IPR049511">
    <property type="entry name" value="PGH-like_rpt"/>
</dbReference>
<evidence type="ECO:0000313" key="3">
    <source>
        <dbReference type="Proteomes" id="UP001551675"/>
    </source>
</evidence>
<keyword evidence="1" id="KW-0732">Signal</keyword>
<name>A0ABV3G5W6_MICGL</name>
<evidence type="ECO:0000313" key="2">
    <source>
        <dbReference type="EMBL" id="MEV0967024.1"/>
    </source>
</evidence>
<accession>A0ABV3G5W6</accession>
<protein>
    <submittedName>
        <fullName evidence="2">Uncharacterized protein</fullName>
    </submittedName>
</protein>
<gene>
    <name evidence="2" type="ORF">AB0I59_00205</name>
</gene>
<feature type="chain" id="PRO_5045100159" evidence="1">
    <location>
        <begin position="26"/>
        <end position="270"/>
    </location>
</feature>
<keyword evidence="3" id="KW-1185">Reference proteome</keyword>
<dbReference type="EMBL" id="JBFALK010000001">
    <property type="protein sequence ID" value="MEV0967024.1"/>
    <property type="molecule type" value="Genomic_DNA"/>
</dbReference>
<proteinExistence type="predicted"/>
<reference evidence="2 3" key="1">
    <citation type="submission" date="2024-06" db="EMBL/GenBank/DDBJ databases">
        <title>The Natural Products Discovery Center: Release of the First 8490 Sequenced Strains for Exploring Actinobacteria Biosynthetic Diversity.</title>
        <authorList>
            <person name="Kalkreuter E."/>
            <person name="Kautsar S.A."/>
            <person name="Yang D."/>
            <person name="Bader C.D."/>
            <person name="Teijaro C.N."/>
            <person name="Fluegel L."/>
            <person name="Davis C.M."/>
            <person name="Simpson J.R."/>
            <person name="Lauterbach L."/>
            <person name="Steele A.D."/>
            <person name="Gui C."/>
            <person name="Meng S."/>
            <person name="Li G."/>
            <person name="Viehrig K."/>
            <person name="Ye F."/>
            <person name="Su P."/>
            <person name="Kiefer A.F."/>
            <person name="Nichols A."/>
            <person name="Cepeda A.J."/>
            <person name="Yan W."/>
            <person name="Fan B."/>
            <person name="Jiang Y."/>
            <person name="Adhikari A."/>
            <person name="Zheng C.-J."/>
            <person name="Schuster L."/>
            <person name="Cowan T.M."/>
            <person name="Smanski M.J."/>
            <person name="Chevrette M.G."/>
            <person name="De Carvalho L.P.S."/>
            <person name="Shen B."/>
        </authorList>
    </citation>
    <scope>NUCLEOTIDE SEQUENCE [LARGE SCALE GENOMIC DNA]</scope>
    <source>
        <strain evidence="2 3">NPDC050100</strain>
    </source>
</reference>
<organism evidence="2 3">
    <name type="scientific">Microtetraspora glauca</name>
    <dbReference type="NCBI Taxonomy" id="1996"/>
    <lineage>
        <taxon>Bacteria</taxon>
        <taxon>Bacillati</taxon>
        <taxon>Actinomycetota</taxon>
        <taxon>Actinomycetes</taxon>
        <taxon>Streptosporangiales</taxon>
        <taxon>Streptosporangiaceae</taxon>
        <taxon>Microtetraspora</taxon>
    </lineage>
</organism>
<evidence type="ECO:0000256" key="1">
    <source>
        <dbReference type="SAM" id="SignalP"/>
    </source>
</evidence>
<dbReference type="Proteomes" id="UP001551675">
    <property type="component" value="Unassembled WGS sequence"/>
</dbReference>
<dbReference type="Pfam" id="PF17660">
    <property type="entry name" value="BTRD1"/>
    <property type="match status" value="5"/>
</dbReference>
<feature type="signal peptide" evidence="1">
    <location>
        <begin position="1"/>
        <end position="25"/>
    </location>
</feature>